<dbReference type="Gene3D" id="1.25.10.10">
    <property type="entry name" value="Leucine-rich Repeat Variant"/>
    <property type="match status" value="3"/>
</dbReference>
<feature type="compositionally biased region" description="Acidic residues" evidence="4">
    <location>
        <begin position="1213"/>
        <end position="1228"/>
    </location>
</feature>
<dbReference type="Proteomes" id="UP001152320">
    <property type="component" value="Chromosome 3"/>
</dbReference>
<keyword evidence="2" id="KW-0677">Repeat</keyword>
<evidence type="ECO:0000256" key="1">
    <source>
        <dbReference type="ARBA" id="ARBA00008304"/>
    </source>
</evidence>
<dbReference type="FunFam" id="1.25.10.10:FF:000098">
    <property type="entry name" value="HEAT repeat-containing protein 5A isoform X2"/>
    <property type="match status" value="1"/>
</dbReference>
<dbReference type="SUPFAM" id="SSF48371">
    <property type="entry name" value="ARM repeat"/>
    <property type="match status" value="2"/>
</dbReference>
<feature type="region of interest" description="Disordered" evidence="4">
    <location>
        <begin position="1200"/>
        <end position="1229"/>
    </location>
</feature>
<dbReference type="PANTHER" id="PTHR21663:SF0">
    <property type="entry name" value="HEAT REPEAT-CONTAINING PROTEIN 5B"/>
    <property type="match status" value="1"/>
</dbReference>
<accession>A0A9Q1HGX4</accession>
<comment type="caution">
    <text evidence="5">The sequence shown here is derived from an EMBL/GenBank/DDBJ whole genome shotgun (WGS) entry which is preliminary data.</text>
</comment>
<dbReference type="GO" id="GO:0042147">
    <property type="term" value="P:retrograde transport, endosome to Golgi"/>
    <property type="evidence" value="ECO:0007669"/>
    <property type="project" value="TreeGrafter"/>
</dbReference>
<dbReference type="GO" id="GO:0016020">
    <property type="term" value="C:membrane"/>
    <property type="evidence" value="ECO:0007669"/>
    <property type="project" value="TreeGrafter"/>
</dbReference>
<dbReference type="InterPro" id="IPR040108">
    <property type="entry name" value="Laa1/Sip1/HEATR5"/>
</dbReference>
<name>A0A9Q1HGX4_HOLLE</name>
<dbReference type="InterPro" id="IPR016024">
    <property type="entry name" value="ARM-type_fold"/>
</dbReference>
<comment type="similarity">
    <text evidence="1">Belongs to the HEATR5 family.</text>
</comment>
<dbReference type="GO" id="GO:0006897">
    <property type="term" value="P:endocytosis"/>
    <property type="evidence" value="ECO:0007669"/>
    <property type="project" value="TreeGrafter"/>
</dbReference>
<evidence type="ECO:0000313" key="5">
    <source>
        <dbReference type="EMBL" id="KAJ8045390.1"/>
    </source>
</evidence>
<proteinExistence type="inferred from homology"/>
<dbReference type="GO" id="GO:0005829">
    <property type="term" value="C:cytosol"/>
    <property type="evidence" value="ECO:0007669"/>
    <property type="project" value="GOC"/>
</dbReference>
<sequence length="2077" mass="225930">MVFKVLFVKGVNTSRRQKSSGEENDSDEEPVMELAHSLLLNEEALAQIADSKKPIFVFEWLRFLDKVLVAANKSDIKQSQETLVKQLNHQITQAPGPPTRKLLGRCLANLFSIGDTYKLFETVDLCNEIIKGRDDSPSYLPTKLAAIAVLGSMYEKLGRMMGSTYPETIQNLIKALRNAESTGRCEIMYCLQMILLGLGSAAQSHHRDINKAVKNTLQDRSMAVRCAASACLQELVANAQFLQTTELENTVTACFRALEGSNYDVRSSVAKLLAVLLSTTQTNPPQDAKSKKISRDEMFSLLSAGFVRGPSGFLKSGEVQKGSRDVRVGVTHAYVQLIQNLGGLWLERNLSFLIRSVLDLVANPKATQSHVDAVYSRRCVSFILRSTLGGMLGEKAQVSACKDVCGIIAEIMNTTGSLSESDSRSQSGGYASSQHALICSLQELGCLLKQLSTCALPLLSETTNNVCDVVLSVLLHPGSAARLAAAWCLRCLVIALPSQLTPMLDRCVSRLVNCKSSPDAVSGYSFGIAALLGSVRNCPLGIPHAKGKQIFGLAEDLLRTASQNSRMSLHRTQAGWLILGGIMTLGAPTVKNHLPKLLLLWRNAFPRSSKELESEKARGDAFTWQVTLEGRAGALCAMQSFIKHCPEVVTEDVIRRLTPPLECALCMLAEVYQIIRANGAHLKACAAMVRLRLYEVLKLIPARSYEGSFTTLLRELVAEFTLTDNPANTTTSFLRSLCHENDSIILQSWIQDTDHKSVELQLQPNSASGSGALEHDPSSLFWIVEKDEIPGPLPLGVAVIDASVVLFGYIIPHVADKHKLKIMEHFGECIRQAKSARQQAIQINVFAAVLSALKALDENKHHLQHPKVRSVANGLIMGALNNPNPILRCAAGEAVGRMAQVGGETSFIAQTAQMCFDKLKTARDVVSRTGNSLALGCLHRYVGGMGAGQHLNTSVSILLALAQDTTSPEVQMWALHALALIADSGGPMFRSYVEPTLSLVLTLLLSVPPANSEVHQCLGHCLASLITTLGPELQGNRGNTPTARTSCLVACAIMQDHPDSLVGAEAIACLQQLHMFAPRHVNLSSVVPHLVRMLSSPHLLLRRASMACLRQLAQREAKEVSQYAMTLAVDSKDAAVTDHTQLVITTETGLEGVLYAMLDRETDNKLRSYIHDTLTSMLQELAAGELARWLSLCKKVLSASTDSGSTLPSPGEEAAEEKEEKDEDEDDDVTFKTGERVVTHPTVPPRWSTRVFAAESVRRVIQVCEGNTVHFDLAMARDMRRKTGRDNYLVLHLSDLVRIAFIAATSDSTQLRNAGLLLLQEVIHKFAKVPDPEFEGHFILEQYQAQVGAALRPAFSADTPSDVTAMACQVSSTWIGSGAAIDLNDLKRVHQLLVSSLAKLKVGKGAPVQLYSESASTMEKLAVIKAWAEVYIVAMKQHLSPTPTNNTTNERDVPYRSSDNLLTLVKNELGPLSRYWLAALRDHALLALPSDFQGQLPSEGGAFYNAEATSTTRPHYQKAWAPIVYASALWLNNGGFDIIEENAEGEYGSPATGGPLLPGMVAPLMPKKQSKSPEDLKCDYFHLVLGICIESLSSPRATAPLEHITHCLEALQTLLLTPWPRNQLAKDQAVTMELLNVLHRLLLTRETLSTHLQVVTVVKQIIRSVQEELERQGKEKVLFLEIASSDSSSSTSFGEGGENGEIVPGKSVVFAALEVCLCLLVRQLPALNPSGSAAIQNYSKNAGLSEEASALISGTVAVLTELPSLCSPKGSISVLPTILYLTTNVLRETAETTSDGKMSTCVTACIQSLRALVTSKFVLESSCSEDWLKYLRSTLATLLDFGKSGPEKPAMDISTVLPAVAVFVASSPPEVVCVPQLLEQNLDLFKTSFQSGNVMVKLKCLQAVCTIIQCPHREISTPFIHAIGPKLVEHLQAITSRRPESLEEVALILEGIRTLEILVTLTDDMHKSQLLTLLLPIMVSCFTEPSQLSGGSKQARALHDQVLQRVIKIGHQYQAAFKIVVTASPDLKAKLEGAIRAQNASITKDKKMQQMRTQAKAAAVPAAPSIKLKMDFSNFTG</sequence>
<protein>
    <recommendedName>
        <fullName evidence="3">HEAT repeat-containing protein 5A</fullName>
    </recommendedName>
</protein>
<dbReference type="InterPro" id="IPR046837">
    <property type="entry name" value="Laa1/Sip1/HEATR5-like_HEAT"/>
</dbReference>
<organism evidence="5 6">
    <name type="scientific">Holothuria leucospilota</name>
    <name type="common">Black long sea cucumber</name>
    <name type="synonym">Mertensiothuria leucospilota</name>
    <dbReference type="NCBI Taxonomy" id="206669"/>
    <lineage>
        <taxon>Eukaryota</taxon>
        <taxon>Metazoa</taxon>
        <taxon>Echinodermata</taxon>
        <taxon>Eleutherozoa</taxon>
        <taxon>Echinozoa</taxon>
        <taxon>Holothuroidea</taxon>
        <taxon>Aspidochirotacea</taxon>
        <taxon>Aspidochirotida</taxon>
        <taxon>Holothuriidae</taxon>
        <taxon>Holothuria</taxon>
    </lineage>
</organism>
<evidence type="ECO:0000256" key="3">
    <source>
        <dbReference type="ARBA" id="ARBA00070811"/>
    </source>
</evidence>
<dbReference type="GO" id="GO:0030139">
    <property type="term" value="C:endocytic vesicle"/>
    <property type="evidence" value="ECO:0007669"/>
    <property type="project" value="TreeGrafter"/>
</dbReference>
<dbReference type="PANTHER" id="PTHR21663">
    <property type="entry name" value="HYPOTHETICAL HEAT DOMAIN-CONTAINING"/>
    <property type="match status" value="1"/>
</dbReference>
<dbReference type="EMBL" id="JAIZAY010000003">
    <property type="protein sequence ID" value="KAJ8045390.1"/>
    <property type="molecule type" value="Genomic_DNA"/>
</dbReference>
<dbReference type="OrthoDB" id="192608at2759"/>
<dbReference type="InterPro" id="IPR011989">
    <property type="entry name" value="ARM-like"/>
</dbReference>
<gene>
    <name evidence="5" type="ORF">HOLleu_08395</name>
</gene>
<dbReference type="GO" id="GO:0005794">
    <property type="term" value="C:Golgi apparatus"/>
    <property type="evidence" value="ECO:0007669"/>
    <property type="project" value="TreeGrafter"/>
</dbReference>
<evidence type="ECO:0000313" key="6">
    <source>
        <dbReference type="Proteomes" id="UP001152320"/>
    </source>
</evidence>
<evidence type="ECO:0000256" key="4">
    <source>
        <dbReference type="SAM" id="MobiDB-lite"/>
    </source>
</evidence>
<evidence type="ECO:0000256" key="2">
    <source>
        <dbReference type="ARBA" id="ARBA00022737"/>
    </source>
</evidence>
<dbReference type="FunFam" id="1.25.10.10:FF:000138">
    <property type="entry name" value="Putative HEAT repeat-containing protein 5B"/>
    <property type="match status" value="1"/>
</dbReference>
<reference evidence="5" key="1">
    <citation type="submission" date="2021-10" db="EMBL/GenBank/DDBJ databases">
        <title>Tropical sea cucumber genome reveals ecological adaptation and Cuvierian tubules defense mechanism.</title>
        <authorList>
            <person name="Chen T."/>
        </authorList>
    </citation>
    <scope>NUCLEOTIDE SEQUENCE</scope>
    <source>
        <strain evidence="5">Nanhai2018</strain>
        <tissue evidence="5">Muscle</tissue>
    </source>
</reference>
<keyword evidence="6" id="KW-1185">Reference proteome</keyword>
<dbReference type="GO" id="GO:0008104">
    <property type="term" value="P:intracellular protein localization"/>
    <property type="evidence" value="ECO:0007669"/>
    <property type="project" value="TreeGrafter"/>
</dbReference>
<dbReference type="Pfam" id="PF25468">
    <property type="entry name" value="HEAT_HEATR5A"/>
    <property type="match status" value="1"/>
</dbReference>
<dbReference type="Pfam" id="PF20210">
    <property type="entry name" value="Laa1_Sip1_HTR5"/>
    <property type="match status" value="1"/>
</dbReference>